<dbReference type="OrthoDB" id="5377273at2759"/>
<feature type="transmembrane region" description="Helical" evidence="6">
    <location>
        <begin position="191"/>
        <end position="209"/>
    </location>
</feature>
<feature type="domain" description="TM7S3/TM198-like" evidence="8">
    <location>
        <begin position="137"/>
        <end position="340"/>
    </location>
</feature>
<feature type="region of interest" description="Disordered" evidence="5">
    <location>
        <begin position="657"/>
        <end position="684"/>
    </location>
</feature>
<feature type="compositionally biased region" description="Polar residues" evidence="5">
    <location>
        <begin position="672"/>
        <end position="684"/>
    </location>
</feature>
<feature type="compositionally biased region" description="Polar residues" evidence="5">
    <location>
        <begin position="617"/>
        <end position="631"/>
    </location>
</feature>
<evidence type="ECO:0000313" key="9">
    <source>
        <dbReference type="EMBL" id="KIW38295.1"/>
    </source>
</evidence>
<feature type="compositionally biased region" description="Polar residues" evidence="5">
    <location>
        <begin position="866"/>
        <end position="876"/>
    </location>
</feature>
<keyword evidence="7" id="KW-0732">Signal</keyword>
<feature type="chain" id="PRO_5002240249" description="TM7S3/TM198-like domain-containing protein" evidence="7">
    <location>
        <begin position="22"/>
        <end position="1025"/>
    </location>
</feature>
<organism evidence="9 10">
    <name type="scientific">Exophiala oligosperma</name>
    <dbReference type="NCBI Taxonomy" id="215243"/>
    <lineage>
        <taxon>Eukaryota</taxon>
        <taxon>Fungi</taxon>
        <taxon>Dikarya</taxon>
        <taxon>Ascomycota</taxon>
        <taxon>Pezizomycotina</taxon>
        <taxon>Eurotiomycetes</taxon>
        <taxon>Chaetothyriomycetidae</taxon>
        <taxon>Chaetothyriales</taxon>
        <taxon>Herpotrichiellaceae</taxon>
        <taxon>Exophiala</taxon>
    </lineage>
</organism>
<feature type="region of interest" description="Disordered" evidence="5">
    <location>
        <begin position="483"/>
        <end position="541"/>
    </location>
</feature>
<reference evidence="9 10" key="1">
    <citation type="submission" date="2015-01" db="EMBL/GenBank/DDBJ databases">
        <title>The Genome Sequence of Exophiala oligosperma CBS72588.</title>
        <authorList>
            <consortium name="The Broad Institute Genomics Platform"/>
            <person name="Cuomo C."/>
            <person name="de Hoog S."/>
            <person name="Gorbushina A."/>
            <person name="Stielow B."/>
            <person name="Teixiera M."/>
            <person name="Abouelleil A."/>
            <person name="Chapman S.B."/>
            <person name="Priest M."/>
            <person name="Young S.K."/>
            <person name="Wortman J."/>
            <person name="Nusbaum C."/>
            <person name="Birren B."/>
        </authorList>
    </citation>
    <scope>NUCLEOTIDE SEQUENCE [LARGE SCALE GENOMIC DNA]</scope>
    <source>
        <strain evidence="9 10">CBS 72588</strain>
    </source>
</reference>
<evidence type="ECO:0000313" key="10">
    <source>
        <dbReference type="Proteomes" id="UP000053342"/>
    </source>
</evidence>
<dbReference type="GO" id="GO:0016020">
    <property type="term" value="C:membrane"/>
    <property type="evidence" value="ECO:0007669"/>
    <property type="project" value="UniProtKB-SubCell"/>
</dbReference>
<dbReference type="InterPro" id="IPR025256">
    <property type="entry name" value="TM7S3/TM198-like_dom"/>
</dbReference>
<feature type="transmembrane region" description="Helical" evidence="6">
    <location>
        <begin position="275"/>
        <end position="293"/>
    </location>
</feature>
<feature type="signal peptide" evidence="7">
    <location>
        <begin position="1"/>
        <end position="21"/>
    </location>
</feature>
<feature type="compositionally biased region" description="Polar residues" evidence="5">
    <location>
        <begin position="818"/>
        <end position="829"/>
    </location>
</feature>
<gene>
    <name evidence="9" type="ORF">PV06_09270</name>
</gene>
<feature type="region of interest" description="Disordered" evidence="5">
    <location>
        <begin position="772"/>
        <end position="934"/>
    </location>
</feature>
<feature type="compositionally biased region" description="Basic and acidic residues" evidence="5">
    <location>
        <begin position="906"/>
        <end position="934"/>
    </location>
</feature>
<evidence type="ECO:0000256" key="6">
    <source>
        <dbReference type="SAM" id="Phobius"/>
    </source>
</evidence>
<feature type="compositionally biased region" description="Polar residues" evidence="5">
    <location>
        <begin position="784"/>
        <end position="809"/>
    </location>
</feature>
<dbReference type="Proteomes" id="UP000053342">
    <property type="component" value="Unassembled WGS sequence"/>
</dbReference>
<keyword evidence="4 6" id="KW-0472">Membrane</keyword>
<name>A0A0D2D7A2_9EURO</name>
<dbReference type="STRING" id="215243.A0A0D2D7A2"/>
<evidence type="ECO:0000256" key="3">
    <source>
        <dbReference type="ARBA" id="ARBA00022989"/>
    </source>
</evidence>
<feature type="transmembrane region" description="Helical" evidence="6">
    <location>
        <begin position="132"/>
        <end position="152"/>
    </location>
</feature>
<feature type="region of interest" description="Disordered" evidence="5">
    <location>
        <begin position="617"/>
        <end position="639"/>
    </location>
</feature>
<comment type="subcellular location">
    <subcellularLocation>
        <location evidence="1">Membrane</location>
        <topology evidence="1">Multi-pass membrane protein</topology>
    </subcellularLocation>
</comment>
<dbReference type="EMBL" id="KN847341">
    <property type="protein sequence ID" value="KIW38295.1"/>
    <property type="molecule type" value="Genomic_DNA"/>
</dbReference>
<feature type="region of interest" description="Disordered" evidence="5">
    <location>
        <begin position="976"/>
        <end position="1003"/>
    </location>
</feature>
<feature type="compositionally biased region" description="Low complexity" evidence="5">
    <location>
        <begin position="895"/>
        <end position="905"/>
    </location>
</feature>
<feature type="region of interest" description="Disordered" evidence="5">
    <location>
        <begin position="64"/>
        <end position="88"/>
    </location>
</feature>
<dbReference type="RefSeq" id="XP_016258511.1">
    <property type="nucleotide sequence ID" value="XM_016410704.1"/>
</dbReference>
<feature type="transmembrane region" description="Helical" evidence="6">
    <location>
        <begin position="245"/>
        <end position="263"/>
    </location>
</feature>
<feature type="compositionally biased region" description="Polar residues" evidence="5">
    <location>
        <begin position="68"/>
        <end position="88"/>
    </location>
</feature>
<dbReference type="AlphaFoldDB" id="A0A0D2D7A2"/>
<proteinExistence type="predicted"/>
<dbReference type="PANTHER" id="PTHR39469">
    <property type="entry name" value="CHROMOSOME 1, WHOLE GENOME SHOTGUN SEQUENCE"/>
    <property type="match status" value="1"/>
</dbReference>
<evidence type="ECO:0000256" key="1">
    <source>
        <dbReference type="ARBA" id="ARBA00004141"/>
    </source>
</evidence>
<dbReference type="VEuPathDB" id="FungiDB:PV06_09270"/>
<feature type="compositionally biased region" description="Low complexity" evidence="5">
    <location>
        <begin position="498"/>
        <end position="524"/>
    </location>
</feature>
<evidence type="ECO:0000256" key="5">
    <source>
        <dbReference type="SAM" id="MobiDB-lite"/>
    </source>
</evidence>
<keyword evidence="3 6" id="KW-1133">Transmembrane helix</keyword>
<evidence type="ECO:0000256" key="2">
    <source>
        <dbReference type="ARBA" id="ARBA00022692"/>
    </source>
</evidence>
<feature type="region of interest" description="Disordered" evidence="5">
    <location>
        <begin position="557"/>
        <end position="578"/>
    </location>
</feature>
<accession>A0A0D2D7A2</accession>
<dbReference type="PANTHER" id="PTHR39469:SF1">
    <property type="entry name" value="DUF4203 DOMAIN-CONTAINING PROTEIN"/>
    <property type="match status" value="1"/>
</dbReference>
<feature type="transmembrane region" description="Helical" evidence="6">
    <location>
        <begin position="216"/>
        <end position="233"/>
    </location>
</feature>
<keyword evidence="10" id="KW-1185">Reference proteome</keyword>
<evidence type="ECO:0000256" key="4">
    <source>
        <dbReference type="ARBA" id="ARBA00023136"/>
    </source>
</evidence>
<protein>
    <recommendedName>
        <fullName evidence="8">TM7S3/TM198-like domain-containing protein</fullName>
    </recommendedName>
</protein>
<dbReference type="GeneID" id="27361344"/>
<evidence type="ECO:0000259" key="8">
    <source>
        <dbReference type="Pfam" id="PF13886"/>
    </source>
</evidence>
<dbReference type="Pfam" id="PF13886">
    <property type="entry name" value="TM7S3_TM198"/>
    <property type="match status" value="1"/>
</dbReference>
<keyword evidence="2 6" id="KW-0812">Transmembrane</keyword>
<sequence>MRSFHILILTLLSWTLPLVTAGLDHSGLQERQDTANGALPTLTTDAPSSPTVASASQSSLPASLALTTEGSSNTTSTQPLMTGFTSNSTVASHTSTTISAIPTAATSPANSTASSKTKANDDLPLRPRITPAFGIAGVFLIVLGGIYALIGVKSRSIQIFLSCGFLASIATTALVDFVMSTPVSDAVQGGFFVAIFMTGAVFGGGALIFKEFTEGFGCLLGGFCFSMWLLVLKPGGLVTSPGGKGAFIGVFSLVAWSLSWTSYTRPYALIGSTAFGGATAFVLGLDCFIRAGMKEFWFYIWDLNDELFPLNTDTYPLTRGMKVEIAIIVIGTIIGLLSQIKLWKIIRSKQRKEDAVQQEDEGQKQAIEAALGRHLERRNEREKSAWEKQYGDRLNSKRNTVLWQDAHTHKRYSTVSVVAFQPPTPSASTEELEMDTYGSRRIQSCYGSKNKRQSSVTVEVIPEADENDEEVALNERQKALQALEDGQAADEHKQSGDLSASSSTLSPLTAGDDDSLALSKSDSGIELSKPKRRPSSGLTKRLTSGYVPLAAHSKDHLVDLERPQSRASSAAATLDGDNEELDVDSLDADARNKTGGCPQIIISPVFTEGAEFSDMLSGSTTGFGHAESTSSDGKDGALNHTSRPTAAQIRTIAASATAVVGDTRGDDRVPESQASEGTDSTAESLTRVALAQVPSQTSTVVLSHRTNEWAKHITSAEAPIYDEPESIKGDDGPEDSPTYIARVATDPQTQALVTQGPVHTAQVETVRTSRAGVGVASHPPTPQRALSDQQWRPSATKAPSRTTSMQSLKAPSKRVSRGSFNPTASTSLATMPIMENIPSEFGVPAPTGRRSSAGSPYMMPTRRDSATSFGSGNRTPYSAHDTPRPQGGTPYDVAQLQRLQSQQYQRAERPSGTRMDSYDSHQPSQRDVRKEAQKRESLLADWRLTQQQHASRDGLEASVAEHGRARLRSQLENQRRFEEYQRSEEQRRQLAMDQMMRRPEMQDLHREAMRKMQGSANKKLRSSTG</sequence>
<evidence type="ECO:0000256" key="7">
    <source>
        <dbReference type="SAM" id="SignalP"/>
    </source>
</evidence>
<dbReference type="HOGENOM" id="CLU_003667_0_0_1"/>
<feature type="transmembrane region" description="Helical" evidence="6">
    <location>
        <begin position="159"/>
        <end position="179"/>
    </location>
</feature>